<dbReference type="Pfam" id="PF16587">
    <property type="entry name" value="DUF5061"/>
    <property type="match status" value="1"/>
</dbReference>
<dbReference type="EMBL" id="LAZR01000005">
    <property type="protein sequence ID" value="KKO10472.1"/>
    <property type="molecule type" value="Genomic_DNA"/>
</dbReference>
<sequence length="144" mass="15365">MPISQRSFVSPARMLLAALSVAVISGCATNYPSGSTQQEARYVLNTDAAKLLSDESLNSFLSEAPASGILNLARSPWGDNVEIVADESYLAASGRECRKLRVVAAGGISARTALVCETPNGWVNQRLVTEADTQTNMQVVEGRY</sequence>
<dbReference type="PROSITE" id="PS51257">
    <property type="entry name" value="PROKAR_LIPOPROTEIN"/>
    <property type="match status" value="1"/>
</dbReference>
<evidence type="ECO:0008006" key="2">
    <source>
        <dbReference type="Google" id="ProtNLM"/>
    </source>
</evidence>
<reference evidence="1" key="1">
    <citation type="journal article" date="2015" name="Nature">
        <title>Complex archaea that bridge the gap between prokaryotes and eukaryotes.</title>
        <authorList>
            <person name="Spang A."/>
            <person name="Saw J.H."/>
            <person name="Jorgensen S.L."/>
            <person name="Zaremba-Niedzwiedzka K."/>
            <person name="Martijn J."/>
            <person name="Lind A.E."/>
            <person name="van Eijk R."/>
            <person name="Schleper C."/>
            <person name="Guy L."/>
            <person name="Ettema T.J."/>
        </authorList>
    </citation>
    <scope>NUCLEOTIDE SEQUENCE</scope>
</reference>
<dbReference type="AlphaFoldDB" id="A0A0F9YE44"/>
<gene>
    <name evidence="1" type="ORF">LCGC14_0030110</name>
</gene>
<organism evidence="1">
    <name type="scientific">marine sediment metagenome</name>
    <dbReference type="NCBI Taxonomy" id="412755"/>
    <lineage>
        <taxon>unclassified sequences</taxon>
        <taxon>metagenomes</taxon>
        <taxon>ecological metagenomes</taxon>
    </lineage>
</organism>
<proteinExistence type="predicted"/>
<dbReference type="InterPro" id="IPR032258">
    <property type="entry name" value="DUF5061"/>
</dbReference>
<name>A0A0F9YE44_9ZZZZ</name>
<protein>
    <recommendedName>
        <fullName evidence="2">Surface antigen domain-containing protein</fullName>
    </recommendedName>
</protein>
<comment type="caution">
    <text evidence="1">The sequence shown here is derived from an EMBL/GenBank/DDBJ whole genome shotgun (WGS) entry which is preliminary data.</text>
</comment>
<accession>A0A0F9YE44</accession>
<evidence type="ECO:0000313" key="1">
    <source>
        <dbReference type="EMBL" id="KKO10472.1"/>
    </source>
</evidence>